<protein>
    <submittedName>
        <fullName evidence="1">Uncharacterized protein</fullName>
    </submittedName>
</protein>
<evidence type="ECO:0000313" key="1">
    <source>
        <dbReference type="EMBL" id="KAB8225778.1"/>
    </source>
</evidence>
<dbReference type="EMBL" id="ML733393">
    <property type="protein sequence ID" value="KAB8225778.1"/>
    <property type="molecule type" value="Genomic_DNA"/>
</dbReference>
<evidence type="ECO:0000313" key="2">
    <source>
        <dbReference type="Proteomes" id="UP000326799"/>
    </source>
</evidence>
<name>A0A5N6F7B4_9EURO</name>
<accession>A0A5N6F7B4</accession>
<keyword evidence="2" id="KW-1185">Reference proteome</keyword>
<gene>
    <name evidence="1" type="ORF">BDV33DRAFT_77881</name>
</gene>
<dbReference type="AlphaFoldDB" id="A0A5N6F7B4"/>
<sequence length="95" mass="10764">MAVQIMSACVGFIRFAKCIKLPKIWPLPWWLCLSVAFRVASNSLPYKDSPRPKARPLRKPMTCVSCLTWTVELLLGTATPRGLLWKPSVVQLHSR</sequence>
<proteinExistence type="predicted"/>
<reference evidence="1 2" key="1">
    <citation type="submission" date="2019-04" db="EMBL/GenBank/DDBJ databases">
        <title>Fungal friends and foes A comparative genomics study of 23 Aspergillus species from section Flavi.</title>
        <authorList>
            <consortium name="DOE Joint Genome Institute"/>
            <person name="Kjaerbolling I."/>
            <person name="Vesth T.C."/>
            <person name="Frisvad J.C."/>
            <person name="Nybo J.L."/>
            <person name="Theobald S."/>
            <person name="Kildgaard S."/>
            <person name="Petersen T.I."/>
            <person name="Kuo A."/>
            <person name="Sato A."/>
            <person name="Lyhne E.K."/>
            <person name="Kogle M.E."/>
            <person name="Wiebenga A."/>
            <person name="Kun R.S."/>
            <person name="Lubbers R.J."/>
            <person name="Makela M.R."/>
            <person name="Barry K."/>
            <person name="Chovatia M."/>
            <person name="Clum A."/>
            <person name="Daum C."/>
            <person name="Haridas S."/>
            <person name="He G."/>
            <person name="LaButti K."/>
            <person name="Lipzen A."/>
            <person name="Mondo S."/>
            <person name="Pangilinan J."/>
            <person name="Riley R."/>
            <person name="Salamov A."/>
            <person name="Simmons B.A."/>
            <person name="Magnuson J.K."/>
            <person name="Henrissat B."/>
            <person name="Mortensen U.H."/>
            <person name="Larsen T.O."/>
            <person name="De vries R.P."/>
            <person name="Grigoriev I.V."/>
            <person name="Machida M."/>
            <person name="Baker S.E."/>
            <person name="Andersen M.R."/>
        </authorList>
    </citation>
    <scope>NUCLEOTIDE SEQUENCE [LARGE SCALE GENOMIC DNA]</scope>
    <source>
        <strain evidence="1 2">CBS 126849</strain>
    </source>
</reference>
<organism evidence="1 2">
    <name type="scientific">Aspergillus novoparasiticus</name>
    <dbReference type="NCBI Taxonomy" id="986946"/>
    <lineage>
        <taxon>Eukaryota</taxon>
        <taxon>Fungi</taxon>
        <taxon>Dikarya</taxon>
        <taxon>Ascomycota</taxon>
        <taxon>Pezizomycotina</taxon>
        <taxon>Eurotiomycetes</taxon>
        <taxon>Eurotiomycetidae</taxon>
        <taxon>Eurotiales</taxon>
        <taxon>Aspergillaceae</taxon>
        <taxon>Aspergillus</taxon>
        <taxon>Aspergillus subgen. Circumdati</taxon>
    </lineage>
</organism>
<dbReference type="Proteomes" id="UP000326799">
    <property type="component" value="Unassembled WGS sequence"/>
</dbReference>